<evidence type="ECO:0000313" key="3">
    <source>
        <dbReference type="EMBL" id="KAH3884359.1"/>
    </source>
</evidence>
<dbReference type="InterPro" id="IPR001296">
    <property type="entry name" value="Glyco_trans_1"/>
</dbReference>
<dbReference type="EMBL" id="JAIWYP010000001">
    <property type="protein sequence ID" value="KAH3884359.1"/>
    <property type="molecule type" value="Genomic_DNA"/>
</dbReference>
<evidence type="ECO:0000259" key="2">
    <source>
        <dbReference type="Pfam" id="PF00534"/>
    </source>
</evidence>
<keyword evidence="1" id="KW-0328">Glycosyltransferase</keyword>
<protein>
    <recommendedName>
        <fullName evidence="2">Glycosyl transferase family 1 domain-containing protein</fullName>
    </recommendedName>
</protein>
<dbReference type="PANTHER" id="PTHR46660">
    <property type="match status" value="1"/>
</dbReference>
<dbReference type="GO" id="GO:0016757">
    <property type="term" value="F:glycosyltransferase activity"/>
    <property type="evidence" value="ECO:0007669"/>
    <property type="project" value="UniProtKB-KW"/>
</dbReference>
<name>A0A9D4MZ16_DREPO</name>
<sequence>MDHNLTVLLLSPFSELSGNRATINRIRDGLRRQSFNCILESPESFQNKDDFNDIIKKNHVSVALGLHAYKAGKLLKDGNCPYVLILGGTDINEVSRDQHIVKTIDSAINKASGIVAFSEALNAVLRHKWPHISSERLVVIPQAVTVFPSNSFNIKEYIKTKCVTSLSCAVDQTESLPVTCDIGRIDNVEAGKMILLTFVGGIRPVKNPLLAISFFTEWISQDPVNRKHVLLVFIGKALDLGYYERFIQAISQCPGAVYIPGLPCEETHAAIRDSRLLLNTSDSEGMALTILEAMALGTPVMVRNIPGNTAIVQDGITGSVFNSVREFMDTLDKLVFDNRTAEMFRRQGAEYVNVNHNVAAEEKSYANILYKVLNN</sequence>
<evidence type="ECO:0000313" key="4">
    <source>
        <dbReference type="Proteomes" id="UP000828390"/>
    </source>
</evidence>
<dbReference type="Pfam" id="PF00534">
    <property type="entry name" value="Glycos_transf_1"/>
    <property type="match status" value="1"/>
</dbReference>
<proteinExistence type="predicted"/>
<dbReference type="Gene3D" id="3.40.50.2000">
    <property type="entry name" value="Glycogen Phosphorylase B"/>
    <property type="match status" value="2"/>
</dbReference>
<dbReference type="PANTHER" id="PTHR46660:SF2">
    <property type="entry name" value="GLYCOSYLTRANSFERASE 1 DOMAIN-CONTAINING PROTEIN 1"/>
    <property type="match status" value="1"/>
</dbReference>
<dbReference type="SUPFAM" id="SSF53756">
    <property type="entry name" value="UDP-Glycosyltransferase/glycogen phosphorylase"/>
    <property type="match status" value="1"/>
</dbReference>
<dbReference type="InterPro" id="IPR052622">
    <property type="entry name" value="Glycosyltransferase_G1"/>
</dbReference>
<comment type="caution">
    <text evidence="3">The sequence shown here is derived from an EMBL/GenBank/DDBJ whole genome shotgun (WGS) entry which is preliminary data.</text>
</comment>
<keyword evidence="4" id="KW-1185">Reference proteome</keyword>
<feature type="domain" description="Glycosyl transferase family 1" evidence="2">
    <location>
        <begin position="189"/>
        <end position="349"/>
    </location>
</feature>
<gene>
    <name evidence="3" type="ORF">DPMN_008337</name>
</gene>
<reference evidence="3" key="1">
    <citation type="journal article" date="2019" name="bioRxiv">
        <title>The Genome of the Zebra Mussel, Dreissena polymorpha: A Resource for Invasive Species Research.</title>
        <authorList>
            <person name="McCartney M.A."/>
            <person name="Auch B."/>
            <person name="Kono T."/>
            <person name="Mallez S."/>
            <person name="Zhang Y."/>
            <person name="Obille A."/>
            <person name="Becker A."/>
            <person name="Abrahante J.E."/>
            <person name="Garbe J."/>
            <person name="Badalamenti J.P."/>
            <person name="Herman A."/>
            <person name="Mangelson H."/>
            <person name="Liachko I."/>
            <person name="Sullivan S."/>
            <person name="Sone E.D."/>
            <person name="Koren S."/>
            <person name="Silverstein K.A.T."/>
            <person name="Beckman K.B."/>
            <person name="Gohl D.M."/>
        </authorList>
    </citation>
    <scope>NUCLEOTIDE SEQUENCE</scope>
    <source>
        <strain evidence="3">Duluth1</strain>
        <tissue evidence="3">Whole animal</tissue>
    </source>
</reference>
<dbReference type="CDD" id="cd03801">
    <property type="entry name" value="GT4_PimA-like"/>
    <property type="match status" value="1"/>
</dbReference>
<dbReference type="Proteomes" id="UP000828390">
    <property type="component" value="Unassembled WGS sequence"/>
</dbReference>
<dbReference type="AlphaFoldDB" id="A0A9D4MZ16"/>
<keyword evidence="1" id="KW-0808">Transferase</keyword>
<dbReference type="OrthoDB" id="512920at2759"/>
<accession>A0A9D4MZ16</accession>
<organism evidence="3 4">
    <name type="scientific">Dreissena polymorpha</name>
    <name type="common">Zebra mussel</name>
    <name type="synonym">Mytilus polymorpha</name>
    <dbReference type="NCBI Taxonomy" id="45954"/>
    <lineage>
        <taxon>Eukaryota</taxon>
        <taxon>Metazoa</taxon>
        <taxon>Spiralia</taxon>
        <taxon>Lophotrochozoa</taxon>
        <taxon>Mollusca</taxon>
        <taxon>Bivalvia</taxon>
        <taxon>Autobranchia</taxon>
        <taxon>Heteroconchia</taxon>
        <taxon>Euheterodonta</taxon>
        <taxon>Imparidentia</taxon>
        <taxon>Neoheterodontei</taxon>
        <taxon>Myida</taxon>
        <taxon>Dreissenoidea</taxon>
        <taxon>Dreissenidae</taxon>
        <taxon>Dreissena</taxon>
    </lineage>
</organism>
<reference evidence="3" key="2">
    <citation type="submission" date="2020-11" db="EMBL/GenBank/DDBJ databases">
        <authorList>
            <person name="McCartney M.A."/>
            <person name="Auch B."/>
            <person name="Kono T."/>
            <person name="Mallez S."/>
            <person name="Becker A."/>
            <person name="Gohl D.M."/>
            <person name="Silverstein K.A.T."/>
            <person name="Koren S."/>
            <person name="Bechman K.B."/>
            <person name="Herman A."/>
            <person name="Abrahante J.E."/>
            <person name="Garbe J."/>
        </authorList>
    </citation>
    <scope>NUCLEOTIDE SEQUENCE</scope>
    <source>
        <strain evidence="3">Duluth1</strain>
        <tissue evidence="3">Whole animal</tissue>
    </source>
</reference>
<evidence type="ECO:0000256" key="1">
    <source>
        <dbReference type="ARBA" id="ARBA00022676"/>
    </source>
</evidence>